<evidence type="ECO:0000256" key="3">
    <source>
        <dbReference type="ARBA" id="ARBA00009195"/>
    </source>
</evidence>
<comment type="similarity">
    <text evidence="3">Belongs to the FRRS1 family.</text>
</comment>
<dbReference type="CDD" id="cd08760">
    <property type="entry name" value="Cyt_b561_FRRS1_like"/>
    <property type="match status" value="1"/>
</dbReference>
<feature type="transmembrane region" description="Helical" evidence="11">
    <location>
        <begin position="616"/>
        <end position="639"/>
    </location>
</feature>
<evidence type="ECO:0000256" key="5">
    <source>
        <dbReference type="ARBA" id="ARBA00022692"/>
    </source>
</evidence>
<dbReference type="InterPro" id="IPR005018">
    <property type="entry name" value="DOMON_domain"/>
</dbReference>
<dbReference type="EnsemblMetazoa" id="SCAU014301-RA">
    <property type="protein sequence ID" value="SCAU014301-PA"/>
    <property type="gene ID" value="SCAU014301"/>
</dbReference>
<dbReference type="GO" id="GO:0140571">
    <property type="term" value="F:transmembrane ascorbate ferrireductase activity"/>
    <property type="evidence" value="ECO:0007669"/>
    <property type="project" value="TreeGrafter"/>
</dbReference>
<dbReference type="InterPro" id="IPR051237">
    <property type="entry name" value="Ferric-chelate_Red/DefProt"/>
</dbReference>
<feature type="transmembrane region" description="Helical" evidence="11">
    <location>
        <begin position="481"/>
        <end position="501"/>
    </location>
</feature>
<dbReference type="Gene3D" id="2.60.40.4060">
    <property type="entry name" value="Reeler domain"/>
    <property type="match status" value="1"/>
</dbReference>
<comment type="cofactor">
    <cofactor evidence="1">
        <name>heme b</name>
        <dbReference type="ChEBI" id="CHEBI:60344"/>
    </cofactor>
</comment>
<feature type="transmembrane region" description="Helical" evidence="11">
    <location>
        <begin position="411"/>
        <end position="430"/>
    </location>
</feature>
<dbReference type="AlphaFoldDB" id="A0A1I8Q687"/>
<evidence type="ECO:0000256" key="10">
    <source>
        <dbReference type="ARBA" id="ARBA00023180"/>
    </source>
</evidence>
<protein>
    <recommendedName>
        <fullName evidence="17">Ferric-chelate reductase 1 homolog</fullName>
    </recommendedName>
</protein>
<accession>A0A1I8Q687</accession>
<dbReference type="GO" id="GO:0016020">
    <property type="term" value="C:membrane"/>
    <property type="evidence" value="ECO:0007669"/>
    <property type="project" value="UniProtKB-SubCell"/>
</dbReference>
<gene>
    <name evidence="15" type="primary">106083743</name>
</gene>
<dbReference type="InterPro" id="IPR006593">
    <property type="entry name" value="Cyt_b561/ferric_Rdtase_TM"/>
</dbReference>
<feature type="domain" description="DOMON" evidence="12">
    <location>
        <begin position="245"/>
        <end position="367"/>
    </location>
</feature>
<dbReference type="PANTHER" id="PTHR45828">
    <property type="entry name" value="CYTOCHROME B561/FERRIC REDUCTASE TRANSMEMBRANE"/>
    <property type="match status" value="1"/>
</dbReference>
<proteinExistence type="inferred from homology"/>
<organism evidence="15 16">
    <name type="scientific">Stomoxys calcitrans</name>
    <name type="common">Stable fly</name>
    <name type="synonym">Conops calcitrans</name>
    <dbReference type="NCBI Taxonomy" id="35570"/>
    <lineage>
        <taxon>Eukaryota</taxon>
        <taxon>Metazoa</taxon>
        <taxon>Ecdysozoa</taxon>
        <taxon>Arthropoda</taxon>
        <taxon>Hexapoda</taxon>
        <taxon>Insecta</taxon>
        <taxon>Pterygota</taxon>
        <taxon>Neoptera</taxon>
        <taxon>Endopterygota</taxon>
        <taxon>Diptera</taxon>
        <taxon>Brachycera</taxon>
        <taxon>Muscomorpha</taxon>
        <taxon>Muscoidea</taxon>
        <taxon>Muscidae</taxon>
        <taxon>Stomoxys</taxon>
    </lineage>
</organism>
<keyword evidence="16" id="KW-1185">Reference proteome</keyword>
<feature type="domain" description="Reelin" evidence="14">
    <location>
        <begin position="27"/>
        <end position="193"/>
    </location>
</feature>
<evidence type="ECO:0000256" key="4">
    <source>
        <dbReference type="ARBA" id="ARBA00022448"/>
    </source>
</evidence>
<comment type="subcellular location">
    <subcellularLocation>
        <location evidence="2">Membrane</location>
        <topology evidence="2">Multi-pass membrane protein</topology>
    </subcellularLocation>
</comment>
<keyword evidence="8" id="KW-0408">Iron</keyword>
<dbReference type="Gene3D" id="1.20.120.1770">
    <property type="match status" value="1"/>
</dbReference>
<keyword evidence="9 11" id="KW-0472">Membrane</keyword>
<dbReference type="Proteomes" id="UP000095300">
    <property type="component" value="Unassembled WGS sequence"/>
</dbReference>
<dbReference type="SMART" id="SM00665">
    <property type="entry name" value="B561"/>
    <property type="match status" value="1"/>
</dbReference>
<dbReference type="VEuPathDB" id="VectorBase:SCAU014301"/>
<feature type="transmembrane region" description="Helical" evidence="11">
    <location>
        <begin position="546"/>
        <end position="569"/>
    </location>
</feature>
<dbReference type="CDD" id="cd08544">
    <property type="entry name" value="Reeler"/>
    <property type="match status" value="1"/>
</dbReference>
<evidence type="ECO:0000256" key="6">
    <source>
        <dbReference type="ARBA" id="ARBA00022982"/>
    </source>
</evidence>
<feature type="domain" description="Cytochrome b561" evidence="13">
    <location>
        <begin position="371"/>
        <end position="571"/>
    </location>
</feature>
<evidence type="ECO:0000259" key="13">
    <source>
        <dbReference type="PROSITE" id="PS50939"/>
    </source>
</evidence>
<sequence length="652" mass="71271">MIKHRSITILKTTTAAYIVLLHLSSWMPQITTLPQGAPETVCDTMLPFHGQGIQPANTAPPFRIEPSAGTIGQGQTLRVDIVGVPNDLTFGGFMLQARSTSTPNQIVGQFNPSEDGLSKLMNCEYSVGNSVTHTSTTPKRVISLEWQSPVDFEGEIVFNSTVAQSYDTFWVGVPSVPVRVVKRDIAPVGPTTPRPNFTQNTRPTYVPDYVPPAAAATPDDPFYDGCGTSKNCFGSKDGCVDSKSCDFVAAIKVIGDTYEFQLKSKSKDAAYVALGLSDDNKMGNDLTLECVPQNGKVSMFSSLTSAPPAGQYGANRAVVPQSSARLIESSVVNGVIYCKAQRDPMTKVGDKVFDLQNNKYFLLLASGTGLKENSVGYHDLGRVPSDKSINLAELADLGGASKLLLRLHGCFMIAAWIGTTSLGIIFARYFKQTWVGSQLCGKDQWFAWHRICMVTTWSLTMAAFVIIFVEIRAWSGERNPHAILGVITTALCFIQPIGALFRPAPNSKNRPFFNWAHWLGGNLAHLLAIVTIFFSVKLTKAELPEWMDWILVAYVAFHVIVHLIFSITGCSADNKQAKRANDFPMGNMGHHHGMRNNMKSDRKMDAPFAGFRKGLLAVYTVVLILFVIALIVIVALAPIEDAFDSLKEKLNS</sequence>
<evidence type="ECO:0000256" key="11">
    <source>
        <dbReference type="SAM" id="Phobius"/>
    </source>
</evidence>
<dbReference type="PROSITE" id="PS51019">
    <property type="entry name" value="REELIN"/>
    <property type="match status" value="1"/>
</dbReference>
<reference evidence="15" key="1">
    <citation type="submission" date="2020-05" db="UniProtKB">
        <authorList>
            <consortium name="EnsemblMetazoa"/>
        </authorList>
    </citation>
    <scope>IDENTIFICATION</scope>
    <source>
        <strain evidence="15">USDA</strain>
    </source>
</reference>
<keyword evidence="7 11" id="KW-1133">Transmembrane helix</keyword>
<dbReference type="PANTHER" id="PTHR45828:SF38">
    <property type="entry name" value="FERRIC-CHELATE REDUCTASE 1 HOMOLOG-RELATED"/>
    <property type="match status" value="1"/>
</dbReference>
<evidence type="ECO:0000256" key="7">
    <source>
        <dbReference type="ARBA" id="ARBA00022989"/>
    </source>
</evidence>
<evidence type="ECO:0000259" key="14">
    <source>
        <dbReference type="PROSITE" id="PS51019"/>
    </source>
</evidence>
<keyword evidence="5 11" id="KW-0812">Transmembrane</keyword>
<dbReference type="CDD" id="cd09628">
    <property type="entry name" value="DOMON_SDR_2_like"/>
    <property type="match status" value="1"/>
</dbReference>
<evidence type="ECO:0000256" key="2">
    <source>
        <dbReference type="ARBA" id="ARBA00004141"/>
    </source>
</evidence>
<evidence type="ECO:0000313" key="15">
    <source>
        <dbReference type="EnsemblMetazoa" id="SCAU014301-PA"/>
    </source>
</evidence>
<name>A0A1I8Q687_STOCA</name>
<evidence type="ECO:0000259" key="12">
    <source>
        <dbReference type="PROSITE" id="PS50836"/>
    </source>
</evidence>
<keyword evidence="6" id="KW-0249">Electron transport</keyword>
<keyword evidence="4" id="KW-0813">Transport</keyword>
<evidence type="ECO:0000313" key="16">
    <source>
        <dbReference type="Proteomes" id="UP000095300"/>
    </source>
</evidence>
<dbReference type="PROSITE" id="PS50836">
    <property type="entry name" value="DOMON"/>
    <property type="match status" value="1"/>
</dbReference>
<evidence type="ECO:0000256" key="9">
    <source>
        <dbReference type="ARBA" id="ARBA00023136"/>
    </source>
</evidence>
<dbReference type="InterPro" id="IPR002861">
    <property type="entry name" value="Reeler_dom"/>
</dbReference>
<dbReference type="STRING" id="35570.A0A1I8Q687"/>
<evidence type="ECO:0000256" key="1">
    <source>
        <dbReference type="ARBA" id="ARBA00001970"/>
    </source>
</evidence>
<evidence type="ECO:0000256" key="8">
    <source>
        <dbReference type="ARBA" id="ARBA00023004"/>
    </source>
</evidence>
<dbReference type="Pfam" id="PF02014">
    <property type="entry name" value="Reeler"/>
    <property type="match status" value="1"/>
</dbReference>
<keyword evidence="10" id="KW-0325">Glycoprotein</keyword>
<dbReference type="OrthoDB" id="6372137at2759"/>
<dbReference type="InterPro" id="IPR042307">
    <property type="entry name" value="Reeler_sf"/>
</dbReference>
<evidence type="ECO:0008006" key="17">
    <source>
        <dbReference type="Google" id="ProtNLM"/>
    </source>
</evidence>
<feature type="transmembrane region" description="Helical" evidence="11">
    <location>
        <begin position="451"/>
        <end position="469"/>
    </location>
</feature>
<dbReference type="PROSITE" id="PS50939">
    <property type="entry name" value="CYTOCHROME_B561"/>
    <property type="match status" value="1"/>
</dbReference>
<dbReference type="Pfam" id="PF03351">
    <property type="entry name" value="DOMON"/>
    <property type="match status" value="1"/>
</dbReference>
<feature type="transmembrane region" description="Helical" evidence="11">
    <location>
        <begin position="513"/>
        <end position="534"/>
    </location>
</feature>